<dbReference type="Proteomes" id="UP001240529">
    <property type="component" value="Unassembled WGS sequence"/>
</dbReference>
<comment type="caution">
    <text evidence="2">The sequence shown here is derived from an EMBL/GenBank/DDBJ whole genome shotgun (WGS) entry which is preliminary data.</text>
</comment>
<dbReference type="Pfam" id="PF01755">
    <property type="entry name" value="Glyco_transf_25"/>
    <property type="match status" value="1"/>
</dbReference>
<sequence length="248" mass="27598">MITNLPTYVLSLKSAIDRRKSIRERLDGVVSYQIFDALTPADLGELIGGRGRLTPGEYCCAMSHRAIAGLAAEHDVALVLEDDANLMDEFVPVVAELADRMRSGAEDADIVVIGYSKIPQSDRFRIGIFNPISRDCRLNSGAFTGRPFRQWPCGAVAYLISRQGAQRLRAATTSIDGAADDWAMFSSKGMLVRHCHPLVVLEDYRVLESAIEGERQNFSENNPLLDPVRYLRGWARRCGLLVRGWIEK</sequence>
<evidence type="ECO:0000313" key="3">
    <source>
        <dbReference type="Proteomes" id="UP001240529"/>
    </source>
</evidence>
<evidence type="ECO:0000313" key="2">
    <source>
        <dbReference type="EMBL" id="MDQ7950935.1"/>
    </source>
</evidence>
<name>A0AAP5F890_9GAMM</name>
<evidence type="ECO:0000259" key="1">
    <source>
        <dbReference type="Pfam" id="PF01755"/>
    </source>
</evidence>
<dbReference type="InterPro" id="IPR002654">
    <property type="entry name" value="Glyco_trans_25"/>
</dbReference>
<dbReference type="EMBL" id="JAVIAC010000002">
    <property type="protein sequence ID" value="MDQ7950935.1"/>
    <property type="molecule type" value="Genomic_DNA"/>
</dbReference>
<proteinExistence type="predicted"/>
<gene>
    <name evidence="2" type="ORF">Q0031_03975</name>
</gene>
<organism evidence="2 3">
    <name type="scientific">Stenotrophomonas geniculata</name>
    <dbReference type="NCBI Taxonomy" id="86188"/>
    <lineage>
        <taxon>Bacteria</taxon>
        <taxon>Pseudomonadati</taxon>
        <taxon>Pseudomonadota</taxon>
        <taxon>Gammaproteobacteria</taxon>
        <taxon>Lysobacterales</taxon>
        <taxon>Lysobacteraceae</taxon>
        <taxon>Stenotrophomonas</taxon>
    </lineage>
</organism>
<reference evidence="2" key="1">
    <citation type="submission" date="2023-07" db="EMBL/GenBank/DDBJ databases">
        <authorList>
            <person name="Shahid S."/>
            <person name="Akbar M.Y."/>
            <person name="Ajmal W."/>
            <person name="Ansari A."/>
            <person name="Ghazanfar S."/>
        </authorList>
    </citation>
    <scope>NUCLEOTIDE SEQUENCE</scope>
    <source>
        <strain evidence="2">NIGAB</strain>
    </source>
</reference>
<accession>A0AAP5F890</accession>
<dbReference type="RefSeq" id="WP_305730159.1">
    <property type="nucleotide sequence ID" value="NZ_JAUZEA010000002.1"/>
</dbReference>
<dbReference type="AlphaFoldDB" id="A0AAP5F890"/>
<feature type="domain" description="Glycosyl transferase family 25" evidence="1">
    <location>
        <begin position="6"/>
        <end position="181"/>
    </location>
</feature>
<dbReference type="CDD" id="cd06532">
    <property type="entry name" value="Glyco_transf_25"/>
    <property type="match status" value="1"/>
</dbReference>
<protein>
    <submittedName>
        <fullName evidence="2">Glycosyltransferase family 25 protein</fullName>
    </submittedName>
</protein>